<evidence type="ECO:0000313" key="2">
    <source>
        <dbReference type="Proteomes" id="UP000677687"/>
    </source>
</evidence>
<reference evidence="1" key="2">
    <citation type="submission" date="2021-05" db="EMBL/GenBank/DDBJ databases">
        <title>Protein family content uncovers lineage relationships and bacterial pathway maintenance mechanisms in DPANN archaea.</title>
        <authorList>
            <person name="Castelle C.J."/>
            <person name="Meheust R."/>
            <person name="Jaffe A.L."/>
            <person name="Seitz K."/>
            <person name="Gong X."/>
            <person name="Baker B.J."/>
            <person name="Banfield J.F."/>
        </authorList>
    </citation>
    <scope>NUCLEOTIDE SEQUENCE</scope>
    <source>
        <strain evidence="1">RIFCSPHIGHO2_01_FULL_AR10_44_11</strain>
    </source>
</reference>
<reference evidence="1" key="1">
    <citation type="submission" date="2021-03" db="EMBL/GenBank/DDBJ databases">
        <authorList>
            <person name="Jaffe A."/>
        </authorList>
    </citation>
    <scope>NUCLEOTIDE SEQUENCE</scope>
    <source>
        <strain evidence="1">RIFCSPHIGHO2_01_FULL_AR10_44_11</strain>
    </source>
</reference>
<dbReference type="AlphaFoldDB" id="A0A8T4KYA9"/>
<proteinExistence type="predicted"/>
<name>A0A8T4KYA9_9ARCH</name>
<dbReference type="Proteomes" id="UP000677687">
    <property type="component" value="Unassembled WGS sequence"/>
</dbReference>
<accession>A0A8T4KYA9</accession>
<protein>
    <submittedName>
        <fullName evidence="1">Uncharacterized protein</fullName>
    </submittedName>
</protein>
<gene>
    <name evidence="1" type="ORF">J4415_03790</name>
</gene>
<comment type="caution">
    <text evidence="1">The sequence shown here is derived from an EMBL/GenBank/DDBJ whole genome shotgun (WGS) entry which is preliminary data.</text>
</comment>
<sequence length="106" mass="12382">MFSELYDEELSELQRKGDLEKVKALKSLNKSVMPSLKKRIQENDKTVLNELFLPKWINWNLLYSWAIRDLDAGEKRCALCGNASRNGNDFRLKFICEACLIEIKSR</sequence>
<evidence type="ECO:0000313" key="1">
    <source>
        <dbReference type="EMBL" id="MBS3057720.1"/>
    </source>
</evidence>
<dbReference type="EMBL" id="JAGVWD010000061">
    <property type="protein sequence ID" value="MBS3057720.1"/>
    <property type="molecule type" value="Genomic_DNA"/>
</dbReference>
<organism evidence="1 2">
    <name type="scientific">Candidatus Iainarchaeum sp</name>
    <dbReference type="NCBI Taxonomy" id="3101447"/>
    <lineage>
        <taxon>Archaea</taxon>
        <taxon>Candidatus Iainarchaeota</taxon>
        <taxon>Candidatus Iainarchaeia</taxon>
        <taxon>Candidatus Iainarchaeales</taxon>
        <taxon>Candidatus Iainarchaeaceae</taxon>
        <taxon>Candidatus Iainarchaeum</taxon>
    </lineage>
</organism>